<dbReference type="GO" id="GO:0004175">
    <property type="term" value="F:endopeptidase activity"/>
    <property type="evidence" value="ECO:0007669"/>
    <property type="project" value="UniProtKB-ARBA"/>
</dbReference>
<dbReference type="Proteomes" id="UP000076967">
    <property type="component" value="Unassembled WGS sequence"/>
</dbReference>
<sequence>MSIHRERISNISLMAMFVIFVGTVIAVQLTTVYMSLGLALILCMIHLLKPVSHGVRDVSLLSVLYLLGYWLFVCLNLFIKEYLNQLGLQRELIISCSRLSLIGYIIPFLFFTRINKMTINYMKMGNFTETIYFPLIWHGVKDPIWRFLLIASGTVIVSFSFVIDFSQDNIVPLLWVGILFALINSVLEEILWRGLILSRFVDELGEKWGLVVVSIGFGMYHYSIGFPWSVCALFSVFGMLLGGITIRSKGLLPVMILHFIMNILFVFSGLIFNM</sequence>
<evidence type="ECO:0000313" key="4">
    <source>
        <dbReference type="Proteomes" id="UP000076967"/>
    </source>
</evidence>
<keyword evidence="1" id="KW-0812">Transmembrane</keyword>
<dbReference type="RefSeq" id="WP_084410881.1">
    <property type="nucleotide sequence ID" value="NZ_LVJH01000015.1"/>
</dbReference>
<accession>A0A168LG31</accession>
<dbReference type="STRING" id="494026.PGLA_08845"/>
<dbReference type="InterPro" id="IPR003675">
    <property type="entry name" value="Rce1/LyrA-like_dom"/>
</dbReference>
<evidence type="ECO:0000259" key="2">
    <source>
        <dbReference type="Pfam" id="PF02517"/>
    </source>
</evidence>
<feature type="transmembrane region" description="Helical" evidence="1">
    <location>
        <begin position="226"/>
        <end position="244"/>
    </location>
</feature>
<feature type="transmembrane region" description="Helical" evidence="1">
    <location>
        <begin position="92"/>
        <end position="114"/>
    </location>
</feature>
<protein>
    <recommendedName>
        <fullName evidence="2">CAAX prenyl protease 2/Lysostaphin resistance protein A-like domain-containing protein</fullName>
    </recommendedName>
</protein>
<dbReference type="GO" id="GO:0080120">
    <property type="term" value="P:CAAX-box protein maturation"/>
    <property type="evidence" value="ECO:0007669"/>
    <property type="project" value="UniProtKB-ARBA"/>
</dbReference>
<feature type="transmembrane region" description="Helical" evidence="1">
    <location>
        <begin position="144"/>
        <end position="163"/>
    </location>
</feature>
<keyword evidence="4" id="KW-1185">Reference proteome</keyword>
<dbReference type="EMBL" id="LVJH01000015">
    <property type="protein sequence ID" value="OAB43344.1"/>
    <property type="molecule type" value="Genomic_DNA"/>
</dbReference>
<feature type="transmembrane region" description="Helical" evidence="1">
    <location>
        <begin position="60"/>
        <end position="80"/>
    </location>
</feature>
<keyword evidence="1" id="KW-0472">Membrane</keyword>
<feature type="transmembrane region" description="Helical" evidence="1">
    <location>
        <begin position="251"/>
        <end position="272"/>
    </location>
</feature>
<name>A0A168LG31_9BACL</name>
<comment type="caution">
    <text evidence="3">The sequence shown here is derived from an EMBL/GenBank/DDBJ whole genome shotgun (WGS) entry which is preliminary data.</text>
</comment>
<evidence type="ECO:0000256" key="1">
    <source>
        <dbReference type="SAM" id="Phobius"/>
    </source>
</evidence>
<feature type="transmembrane region" description="Helical" evidence="1">
    <location>
        <begin position="169"/>
        <end position="192"/>
    </location>
</feature>
<reference evidence="3 4" key="1">
    <citation type="submission" date="2016-03" db="EMBL/GenBank/DDBJ databases">
        <title>Draft genome sequence of Paenibacillus glacialis DSM 22343.</title>
        <authorList>
            <person name="Shin S.-K."/>
            <person name="Yi H."/>
        </authorList>
    </citation>
    <scope>NUCLEOTIDE SEQUENCE [LARGE SCALE GENOMIC DNA]</scope>
    <source>
        <strain evidence="3 4">DSM 22343</strain>
    </source>
</reference>
<feature type="domain" description="CAAX prenyl protease 2/Lysostaphin resistance protein A-like" evidence="2">
    <location>
        <begin position="173"/>
        <end position="263"/>
    </location>
</feature>
<dbReference type="Pfam" id="PF02517">
    <property type="entry name" value="Rce1-like"/>
    <property type="match status" value="1"/>
</dbReference>
<dbReference type="OrthoDB" id="8754470at2"/>
<proteinExistence type="predicted"/>
<dbReference type="AlphaFoldDB" id="A0A168LG31"/>
<gene>
    <name evidence="3" type="ORF">PGLA_08845</name>
</gene>
<organism evidence="3 4">
    <name type="scientific">Paenibacillus glacialis</name>
    <dbReference type="NCBI Taxonomy" id="494026"/>
    <lineage>
        <taxon>Bacteria</taxon>
        <taxon>Bacillati</taxon>
        <taxon>Bacillota</taxon>
        <taxon>Bacilli</taxon>
        <taxon>Bacillales</taxon>
        <taxon>Paenibacillaceae</taxon>
        <taxon>Paenibacillus</taxon>
    </lineage>
</organism>
<keyword evidence="1" id="KW-1133">Transmembrane helix</keyword>
<evidence type="ECO:0000313" key="3">
    <source>
        <dbReference type="EMBL" id="OAB43344.1"/>
    </source>
</evidence>